<dbReference type="AlphaFoldDB" id="A0A1E3S851"/>
<dbReference type="InterPro" id="IPR027417">
    <property type="entry name" value="P-loop_NTPase"/>
</dbReference>
<dbReference type="SUPFAM" id="SSF52540">
    <property type="entry name" value="P-loop containing nucleoside triphosphate hydrolases"/>
    <property type="match status" value="1"/>
</dbReference>
<feature type="transmembrane region" description="Helical" evidence="2">
    <location>
        <begin position="357"/>
        <end position="381"/>
    </location>
</feature>
<dbReference type="EMBL" id="MVHT01000006">
    <property type="protein sequence ID" value="ORB09882.1"/>
    <property type="molecule type" value="Genomic_DNA"/>
</dbReference>
<dbReference type="Proteomes" id="UP000192739">
    <property type="component" value="Unassembled WGS sequence"/>
</dbReference>
<sequence>MVIGPSRDDPTARVDAMVAAIGPRLGVPTINRRGVVLVTGPWLAGVTGVVIALRERLPQGVVESSDLALGDAPTAVIFVVSAAAPITESDCRLLDAAAANTDAVVCVVSKIDVHQHWREVLAVNRERLAAHAPRYRLVPWVGAAAAPELGEPQLDELVSTVRGQLADSDLARRNRLRAWESRLQAVTRRFDREVAGAGRQARVDALREERGSALRRRREARSETTIALRGHIQRARAQLTHFARNRCASLRSELQQDIAGLSRKQVAGFEAYTRDRVQQVVAEVAEGVDAQLAEVAETLGAPGQVPPAEPPPTVEFAAPPLKSRRLENRLMLLLGVGFGLGVALTLSRVVAGLAPRFAPAAVGAGIAACVVIGLALTLVVVRTRALLADRAVLARWIEEVIAALRSATDQLAVTRVVLADSLLNTEISAGDEVENARVAARVSVIDAELREHAIAAARAAAMRDREMPTIWAALDAVRAELGEPDTPTGGQGVAGPGARGGSGEKSPGGGPSESVL</sequence>
<dbReference type="STRING" id="28445.BHQ20_22925"/>
<proteinExistence type="predicted"/>
<organism evidence="3 4">
    <name type="scientific">Mycobacterium intermedium</name>
    <dbReference type="NCBI Taxonomy" id="28445"/>
    <lineage>
        <taxon>Bacteria</taxon>
        <taxon>Bacillati</taxon>
        <taxon>Actinomycetota</taxon>
        <taxon>Actinomycetes</taxon>
        <taxon>Mycobacteriales</taxon>
        <taxon>Mycobacteriaceae</taxon>
        <taxon>Mycobacterium</taxon>
        <taxon>Mycobacterium simiae complex</taxon>
    </lineage>
</organism>
<feature type="transmembrane region" description="Helical" evidence="2">
    <location>
        <begin position="330"/>
        <end position="351"/>
    </location>
</feature>
<feature type="compositionally biased region" description="Gly residues" evidence="1">
    <location>
        <begin position="489"/>
        <end position="516"/>
    </location>
</feature>
<reference evidence="3 4" key="1">
    <citation type="submission" date="2017-02" db="EMBL/GenBank/DDBJ databases">
        <title>The new phylogeny of genus Mycobacterium.</title>
        <authorList>
            <person name="Tortoli E."/>
            <person name="Trovato A."/>
            <person name="Cirillo D.M."/>
        </authorList>
    </citation>
    <scope>NUCLEOTIDE SEQUENCE [LARGE SCALE GENOMIC DNA]</scope>
    <source>
        <strain evidence="3 4">DSM 44049</strain>
    </source>
</reference>
<accession>A0A1E3S851</accession>
<evidence type="ECO:0000313" key="3">
    <source>
        <dbReference type="EMBL" id="ORB09882.1"/>
    </source>
</evidence>
<evidence type="ECO:0008006" key="5">
    <source>
        <dbReference type="Google" id="ProtNLM"/>
    </source>
</evidence>
<name>A0A1E3S851_MYCIE</name>
<keyword evidence="2" id="KW-0472">Membrane</keyword>
<comment type="caution">
    <text evidence="3">The sequence shown here is derived from an EMBL/GenBank/DDBJ whole genome shotgun (WGS) entry which is preliminary data.</text>
</comment>
<keyword evidence="4" id="KW-1185">Reference proteome</keyword>
<evidence type="ECO:0000313" key="4">
    <source>
        <dbReference type="Proteomes" id="UP000192739"/>
    </source>
</evidence>
<feature type="region of interest" description="Disordered" evidence="1">
    <location>
        <begin position="481"/>
        <end position="516"/>
    </location>
</feature>
<keyword evidence="2" id="KW-1133">Transmembrane helix</keyword>
<keyword evidence="2" id="KW-0812">Transmembrane</keyword>
<protein>
    <recommendedName>
        <fullName evidence="5">G domain-containing protein</fullName>
    </recommendedName>
</protein>
<gene>
    <name evidence="3" type="ORF">BST27_03505</name>
</gene>
<evidence type="ECO:0000256" key="1">
    <source>
        <dbReference type="SAM" id="MobiDB-lite"/>
    </source>
</evidence>
<evidence type="ECO:0000256" key="2">
    <source>
        <dbReference type="SAM" id="Phobius"/>
    </source>
</evidence>